<accession>A0A7K1Y2V2</accession>
<evidence type="ECO:0000256" key="3">
    <source>
        <dbReference type="ARBA" id="ARBA00022777"/>
    </source>
</evidence>
<dbReference type="InterPro" id="IPR029056">
    <property type="entry name" value="Ribokinase-like"/>
</dbReference>
<dbReference type="Gene3D" id="3.40.1190.20">
    <property type="match status" value="1"/>
</dbReference>
<dbReference type="PANTHER" id="PTHR43085:SF57">
    <property type="entry name" value="CARBOHYDRATE KINASE PFKB DOMAIN-CONTAINING PROTEIN"/>
    <property type="match status" value="1"/>
</dbReference>
<feature type="domain" description="Carbohydrate kinase PfkB" evidence="4">
    <location>
        <begin position="13"/>
        <end position="277"/>
    </location>
</feature>
<dbReference type="EMBL" id="WVHS01000005">
    <property type="protein sequence ID" value="MXV17605.1"/>
    <property type="molecule type" value="Genomic_DNA"/>
</dbReference>
<sequence length="294" mass="31775">MNAITCFGEILWDCFENQEIPGGAPMNVALHLLRQGNKSTMISAVGNDQAGELLLRYLFEQGLSIDHIQVHPGKPTGKVTVVIDERKQASYTIHQPVAWDEIQPPGDDLPPMDALVFGSLACRSGVSRSTLSGLLQQPGLKVFDMNIRPPYVSADLIDALLVASNILKINEHELAYLEEHYRLKGSSDKEKLQDLQNRFSLQLICVTLGEKGAVVLSGNELFSHPGYPVEVADTVGAGDSFLAAFITGLLNHDPIGQALERACATGALVASRHGANPDYTLRDIDRIIAGPGNA</sequence>
<dbReference type="GO" id="GO:0016301">
    <property type="term" value="F:kinase activity"/>
    <property type="evidence" value="ECO:0007669"/>
    <property type="project" value="UniProtKB-KW"/>
</dbReference>
<reference evidence="5 6" key="1">
    <citation type="submission" date="2019-11" db="EMBL/GenBank/DDBJ databases">
        <title>Pedobacter sp. HMF7056 Genome sequencing and assembly.</title>
        <authorList>
            <person name="Kang H."/>
            <person name="Kim H."/>
            <person name="Joh K."/>
        </authorList>
    </citation>
    <scope>NUCLEOTIDE SEQUENCE [LARGE SCALE GENOMIC DNA]</scope>
    <source>
        <strain evidence="5 6">HMF7056</strain>
    </source>
</reference>
<dbReference type="AlphaFoldDB" id="A0A7K1Y2V2"/>
<dbReference type="PANTHER" id="PTHR43085">
    <property type="entry name" value="HEXOKINASE FAMILY MEMBER"/>
    <property type="match status" value="1"/>
</dbReference>
<evidence type="ECO:0000313" key="5">
    <source>
        <dbReference type="EMBL" id="MXV17605.1"/>
    </source>
</evidence>
<dbReference type="InterPro" id="IPR050306">
    <property type="entry name" value="PfkB_Carbo_kinase"/>
</dbReference>
<name>A0A7K1Y2V2_9SPHI</name>
<dbReference type="Proteomes" id="UP000451233">
    <property type="component" value="Unassembled WGS sequence"/>
</dbReference>
<evidence type="ECO:0000256" key="2">
    <source>
        <dbReference type="ARBA" id="ARBA00022679"/>
    </source>
</evidence>
<dbReference type="Pfam" id="PF00294">
    <property type="entry name" value="PfkB"/>
    <property type="match status" value="1"/>
</dbReference>
<organism evidence="5 6">
    <name type="scientific">Hufsiella ginkgonis</name>
    <dbReference type="NCBI Taxonomy" id="2695274"/>
    <lineage>
        <taxon>Bacteria</taxon>
        <taxon>Pseudomonadati</taxon>
        <taxon>Bacteroidota</taxon>
        <taxon>Sphingobacteriia</taxon>
        <taxon>Sphingobacteriales</taxon>
        <taxon>Sphingobacteriaceae</taxon>
        <taxon>Hufsiella</taxon>
    </lineage>
</organism>
<keyword evidence="2" id="KW-0808">Transferase</keyword>
<dbReference type="CDD" id="cd01167">
    <property type="entry name" value="bac_FRK"/>
    <property type="match status" value="1"/>
</dbReference>
<dbReference type="PROSITE" id="PS00584">
    <property type="entry name" value="PFKB_KINASES_2"/>
    <property type="match status" value="1"/>
</dbReference>
<dbReference type="PROSITE" id="PS00583">
    <property type="entry name" value="PFKB_KINASES_1"/>
    <property type="match status" value="1"/>
</dbReference>
<gene>
    <name evidence="5" type="ORF">GS398_20055</name>
</gene>
<dbReference type="RefSeq" id="WP_160908595.1">
    <property type="nucleotide sequence ID" value="NZ_WVHS01000005.1"/>
</dbReference>
<evidence type="ECO:0000259" key="4">
    <source>
        <dbReference type="Pfam" id="PF00294"/>
    </source>
</evidence>
<dbReference type="InterPro" id="IPR002173">
    <property type="entry name" value="Carboh/pur_kinase_PfkB_CS"/>
</dbReference>
<keyword evidence="6" id="KW-1185">Reference proteome</keyword>
<evidence type="ECO:0000256" key="1">
    <source>
        <dbReference type="ARBA" id="ARBA00010688"/>
    </source>
</evidence>
<protein>
    <submittedName>
        <fullName evidence="5">Carbohydrate kinase</fullName>
    </submittedName>
</protein>
<dbReference type="InterPro" id="IPR011611">
    <property type="entry name" value="PfkB_dom"/>
</dbReference>
<comment type="caution">
    <text evidence="5">The sequence shown here is derived from an EMBL/GenBank/DDBJ whole genome shotgun (WGS) entry which is preliminary data.</text>
</comment>
<keyword evidence="3 5" id="KW-0418">Kinase</keyword>
<proteinExistence type="inferred from homology"/>
<comment type="similarity">
    <text evidence="1">Belongs to the carbohydrate kinase PfkB family.</text>
</comment>
<dbReference type="SUPFAM" id="SSF53613">
    <property type="entry name" value="Ribokinase-like"/>
    <property type="match status" value="1"/>
</dbReference>
<evidence type="ECO:0000313" key="6">
    <source>
        <dbReference type="Proteomes" id="UP000451233"/>
    </source>
</evidence>